<dbReference type="Proteomes" id="UP000198901">
    <property type="component" value="Unassembled WGS sequence"/>
</dbReference>
<reference evidence="10 11" key="1">
    <citation type="submission" date="2016-10" db="EMBL/GenBank/DDBJ databases">
        <authorList>
            <person name="de Groot N.N."/>
        </authorList>
    </citation>
    <scope>NUCLEOTIDE SEQUENCE [LARGE SCALE GENOMIC DNA]</scope>
    <source>
        <strain evidence="10 11">DSM 21668</strain>
    </source>
</reference>
<dbReference type="InterPro" id="IPR058792">
    <property type="entry name" value="Beta-barrel_RND_2"/>
</dbReference>
<keyword evidence="2 6" id="KW-0812">Transmembrane</keyword>
<accession>A0A1G9HKE4</accession>
<keyword evidence="5" id="KW-0175">Coiled coil</keyword>
<dbReference type="RefSeq" id="WP_093196439.1">
    <property type="nucleotide sequence ID" value="NZ_FNGS01000001.1"/>
</dbReference>
<dbReference type="Pfam" id="PF25917">
    <property type="entry name" value="BSH_RND"/>
    <property type="match status" value="1"/>
</dbReference>
<evidence type="ECO:0000256" key="3">
    <source>
        <dbReference type="ARBA" id="ARBA00022989"/>
    </source>
</evidence>
<evidence type="ECO:0000313" key="10">
    <source>
        <dbReference type="EMBL" id="SDL13355.1"/>
    </source>
</evidence>
<dbReference type="GO" id="GO:0055085">
    <property type="term" value="P:transmembrane transport"/>
    <property type="evidence" value="ECO:0007669"/>
    <property type="project" value="InterPro"/>
</dbReference>
<evidence type="ECO:0000256" key="1">
    <source>
        <dbReference type="ARBA" id="ARBA00004167"/>
    </source>
</evidence>
<dbReference type="InterPro" id="IPR050739">
    <property type="entry name" value="MFP"/>
</dbReference>
<dbReference type="STRING" id="563176.SAMN04488090_0093"/>
<sequence>MKPEETQAEKHPQKKHRKVNLRKWTVNGILLLAIAGGAGWTYDRFVRYQNSEITNDAQVEEFINPINSRIGGYIREIRFTEHQAVKKGDTLVVVDDRELKIAVAQAEAAYLEAQAGQGVTTSTINTVKNNTDVADANIEELKVRLANAEQNYSRYVNLLKDESVSRQQFDMVKTEYDALKARFQALKVQRQSTELATHEVSKRLNVNVAGIKRASAALDMARLNLSYTVITAPYDGYVGRRLIQEGQLIQPGQSLVSIVRADQKWVTANYKETQTARLRIGQPVTIRVDALEGKVLKGTVTAISQATGARYSAVPTDNSTGNFIKIQQRIPVRIDFSDNAPEDIARLRAGMNAEVEAASRL</sequence>
<evidence type="ECO:0000256" key="2">
    <source>
        <dbReference type="ARBA" id="ARBA00022692"/>
    </source>
</evidence>
<evidence type="ECO:0000256" key="6">
    <source>
        <dbReference type="SAM" id="Phobius"/>
    </source>
</evidence>
<organism evidence="10 11">
    <name type="scientific">Siphonobacter aquaeclarae</name>
    <dbReference type="NCBI Taxonomy" id="563176"/>
    <lineage>
        <taxon>Bacteria</taxon>
        <taxon>Pseudomonadati</taxon>
        <taxon>Bacteroidota</taxon>
        <taxon>Cytophagia</taxon>
        <taxon>Cytophagales</taxon>
        <taxon>Cytophagaceae</taxon>
        <taxon>Siphonobacter</taxon>
    </lineage>
</organism>
<keyword evidence="4 6" id="KW-0472">Membrane</keyword>
<dbReference type="InterPro" id="IPR058625">
    <property type="entry name" value="MdtA-like_BSH"/>
</dbReference>
<name>A0A1G9HKE4_9BACT</name>
<dbReference type="SUPFAM" id="SSF111369">
    <property type="entry name" value="HlyD-like secretion proteins"/>
    <property type="match status" value="3"/>
</dbReference>
<feature type="domain" description="CusB-like beta-barrel" evidence="9">
    <location>
        <begin position="265"/>
        <end position="303"/>
    </location>
</feature>
<feature type="coiled-coil region" evidence="5">
    <location>
        <begin position="131"/>
        <end position="158"/>
    </location>
</feature>
<evidence type="ECO:0000256" key="5">
    <source>
        <dbReference type="SAM" id="Coils"/>
    </source>
</evidence>
<feature type="transmembrane region" description="Helical" evidence="6">
    <location>
        <begin position="24"/>
        <end position="42"/>
    </location>
</feature>
<dbReference type="OrthoDB" id="9811754at2"/>
<protein>
    <submittedName>
        <fullName evidence="10">Membrane fusion protein, multidrug efflux system</fullName>
    </submittedName>
</protein>
<comment type="subcellular location">
    <subcellularLocation>
        <location evidence="1">Membrane</location>
        <topology evidence="1">Single-pass membrane protein</topology>
    </subcellularLocation>
</comment>
<dbReference type="Pfam" id="PF25954">
    <property type="entry name" value="Beta-barrel_RND_2"/>
    <property type="match status" value="1"/>
</dbReference>
<dbReference type="Gene3D" id="2.40.50.100">
    <property type="match status" value="1"/>
</dbReference>
<dbReference type="EMBL" id="FNGS01000001">
    <property type="protein sequence ID" value="SDL13355.1"/>
    <property type="molecule type" value="Genomic_DNA"/>
</dbReference>
<proteinExistence type="predicted"/>
<dbReference type="Pfam" id="PF25876">
    <property type="entry name" value="HH_MFP_RND"/>
    <property type="match status" value="1"/>
</dbReference>
<evidence type="ECO:0000259" key="8">
    <source>
        <dbReference type="Pfam" id="PF25917"/>
    </source>
</evidence>
<dbReference type="GO" id="GO:0016020">
    <property type="term" value="C:membrane"/>
    <property type="evidence" value="ECO:0007669"/>
    <property type="project" value="UniProtKB-SubCell"/>
</dbReference>
<evidence type="ECO:0000259" key="9">
    <source>
        <dbReference type="Pfam" id="PF25954"/>
    </source>
</evidence>
<evidence type="ECO:0000256" key="4">
    <source>
        <dbReference type="ARBA" id="ARBA00023136"/>
    </source>
</evidence>
<feature type="domain" description="Multidrug resistance protein MdtA-like barrel-sandwich hybrid" evidence="8">
    <location>
        <begin position="66"/>
        <end position="259"/>
    </location>
</feature>
<feature type="domain" description="Multidrug resistance protein MdtA-like alpha-helical hairpin" evidence="7">
    <location>
        <begin position="133"/>
        <end position="228"/>
    </location>
</feature>
<keyword evidence="11" id="KW-1185">Reference proteome</keyword>
<gene>
    <name evidence="10" type="ORF">SAMN04488090_0093</name>
</gene>
<dbReference type="AlphaFoldDB" id="A0A1G9HKE4"/>
<dbReference type="InterPro" id="IPR058624">
    <property type="entry name" value="MdtA-like_HH"/>
</dbReference>
<dbReference type="PANTHER" id="PTHR30386">
    <property type="entry name" value="MEMBRANE FUSION SUBUNIT OF EMRAB-TOLC MULTIDRUG EFFLUX PUMP"/>
    <property type="match status" value="1"/>
</dbReference>
<keyword evidence="3 6" id="KW-1133">Transmembrane helix</keyword>
<evidence type="ECO:0000259" key="7">
    <source>
        <dbReference type="Pfam" id="PF25876"/>
    </source>
</evidence>
<evidence type="ECO:0000313" key="11">
    <source>
        <dbReference type="Proteomes" id="UP000198901"/>
    </source>
</evidence>
<dbReference type="PANTHER" id="PTHR30386:SF26">
    <property type="entry name" value="TRANSPORT PROTEIN COMB"/>
    <property type="match status" value="1"/>
</dbReference>
<dbReference type="Gene3D" id="2.40.30.170">
    <property type="match status" value="1"/>
</dbReference>